<dbReference type="Pfam" id="PF01464">
    <property type="entry name" value="SLT"/>
    <property type="match status" value="1"/>
</dbReference>
<dbReference type="InterPro" id="IPR000189">
    <property type="entry name" value="Transglyc_AS"/>
</dbReference>
<dbReference type="SUPFAM" id="SSF48435">
    <property type="entry name" value="Bacterial muramidases"/>
    <property type="match status" value="1"/>
</dbReference>
<feature type="chain" id="PRO_5037156629" evidence="3">
    <location>
        <begin position="28"/>
        <end position="639"/>
    </location>
</feature>
<feature type="signal peptide" evidence="3">
    <location>
        <begin position="1"/>
        <end position="27"/>
    </location>
</feature>
<dbReference type="InterPro" id="IPR008939">
    <property type="entry name" value="Lytic_TGlycosylase_superhlx_U"/>
</dbReference>
<dbReference type="SUPFAM" id="SSF53955">
    <property type="entry name" value="Lysozyme-like"/>
    <property type="match status" value="1"/>
</dbReference>
<proteinExistence type="inferred from homology"/>
<evidence type="ECO:0000256" key="3">
    <source>
        <dbReference type="SAM" id="SignalP"/>
    </source>
</evidence>
<evidence type="ECO:0000256" key="1">
    <source>
        <dbReference type="ARBA" id="ARBA00007734"/>
    </source>
</evidence>
<dbReference type="Gene3D" id="1.10.1240.20">
    <property type="entry name" value="Lytic transglycosylase, superhelical linker domain"/>
    <property type="match status" value="1"/>
</dbReference>
<evidence type="ECO:0000256" key="2">
    <source>
        <dbReference type="ARBA" id="ARBA00022729"/>
    </source>
</evidence>
<protein>
    <submittedName>
        <fullName evidence="6">Transglycosylase SLT domain-containing protein</fullName>
    </submittedName>
</protein>
<dbReference type="InterPro" id="IPR037061">
    <property type="entry name" value="Lytic_TGlycoase_superhlx_L_sf"/>
</dbReference>
<evidence type="ECO:0000259" key="5">
    <source>
        <dbReference type="Pfam" id="PF14718"/>
    </source>
</evidence>
<dbReference type="GO" id="GO:0004553">
    <property type="term" value="F:hydrolase activity, hydrolyzing O-glycosyl compounds"/>
    <property type="evidence" value="ECO:0007669"/>
    <property type="project" value="InterPro"/>
</dbReference>
<dbReference type="GO" id="GO:0000270">
    <property type="term" value="P:peptidoglycan metabolic process"/>
    <property type="evidence" value="ECO:0007669"/>
    <property type="project" value="InterPro"/>
</dbReference>
<dbReference type="EMBL" id="JAAXYH010000001">
    <property type="protein sequence ID" value="NMH63782.1"/>
    <property type="molecule type" value="Genomic_DNA"/>
</dbReference>
<accession>A0A972FW92</accession>
<dbReference type="AlphaFoldDB" id="A0A972FW92"/>
<sequence length="639" mass="72820">MRKPLINMVLSASILLVTLASAPLVQALTIKQQQYLDAKKALDKGKRSQYQRLRRQLDDYPLAVYLDYHEHIDKLLKQPASSAKAGLAPFKGLPLYNSARYRYLMASGSQRRWQDFLQFAAEPPNNTQLQCFYYRAKLAQGEHAAAYRGAASLWLNGNSLPQECDPLFHAWAKAGQLSQTLIWERMLLSFDAGQAGLLGYLAKKVTTHQSYAKKLIAVYRDPNSLRHRQNFSAKASILGDVVAAGLRKLARKDLAQAVSLYVKYQQAGRFSDHQGRQLNRYLVRRALIRQESSLKDHIDTMLPLLESDDLYEMRLRWAIREQDTRSISLYLDLLSDATLAKSRWQFWYARSHGASPATEQTLSALSRERDFYGFYSALSLANPISLRQQHATREPLLVDKLADDPGLARVRELLALEKLPEARGEWVLLLGRHDNDMQAQYALYALQQGWDDLSVQASIQGRFWNDLPLRFPFAHQQGFEQASEKFKVDIDEIRAIARRESAFYPYATSGVGARGLMQLMPATAKQTARKQALRYAGPSSLYSPELNLQLGSAYYAQLLEEFNQNRVLATAAYNAGPHRVRRWLADSQGKLDVMSFIETIPFTETREYVQAVLSYRLIYQAQQNKPLSLFNEAELNFGY</sequence>
<dbReference type="InterPro" id="IPR023346">
    <property type="entry name" value="Lysozyme-like_dom_sf"/>
</dbReference>
<comment type="similarity">
    <text evidence="1">Belongs to the transglycosylase Slt family.</text>
</comment>
<dbReference type="Gene3D" id="1.25.20.10">
    <property type="entry name" value="Bacterial muramidases"/>
    <property type="match status" value="1"/>
</dbReference>
<organism evidence="6 7">
    <name type="scientific">Shewanella salipaludis</name>
    <dbReference type="NCBI Taxonomy" id="2723052"/>
    <lineage>
        <taxon>Bacteria</taxon>
        <taxon>Pseudomonadati</taxon>
        <taxon>Pseudomonadota</taxon>
        <taxon>Gammaproteobacteria</taxon>
        <taxon>Alteromonadales</taxon>
        <taxon>Shewanellaceae</taxon>
        <taxon>Shewanella</taxon>
    </lineage>
</organism>
<dbReference type="Gene3D" id="1.10.530.10">
    <property type="match status" value="1"/>
</dbReference>
<dbReference type="GO" id="GO:0042597">
    <property type="term" value="C:periplasmic space"/>
    <property type="evidence" value="ECO:0007669"/>
    <property type="project" value="InterPro"/>
</dbReference>
<comment type="caution">
    <text evidence="6">The sequence shown here is derived from an EMBL/GenBank/DDBJ whole genome shotgun (WGS) entry which is preliminary data.</text>
</comment>
<dbReference type="Pfam" id="PF00760">
    <property type="entry name" value="Cucumo_coat"/>
    <property type="match status" value="1"/>
</dbReference>
<dbReference type="GO" id="GO:0016020">
    <property type="term" value="C:membrane"/>
    <property type="evidence" value="ECO:0007669"/>
    <property type="project" value="InterPro"/>
</dbReference>
<evidence type="ECO:0000313" key="6">
    <source>
        <dbReference type="EMBL" id="NMH63782.1"/>
    </source>
</evidence>
<dbReference type="PANTHER" id="PTHR37423">
    <property type="entry name" value="SOLUBLE LYTIC MUREIN TRANSGLYCOSYLASE-RELATED"/>
    <property type="match status" value="1"/>
</dbReference>
<keyword evidence="7" id="KW-1185">Reference proteome</keyword>
<name>A0A972FW92_9GAMM</name>
<gene>
    <name evidence="6" type="ORF">HC757_01090</name>
</gene>
<dbReference type="InterPro" id="IPR008258">
    <property type="entry name" value="Transglycosylase_SLT_dom_1"/>
</dbReference>
<dbReference type="PANTHER" id="PTHR37423:SF5">
    <property type="entry name" value="SOLUBLE LYTIC MUREIN TRANSGLYCOSYLASE"/>
    <property type="match status" value="1"/>
</dbReference>
<dbReference type="PROSITE" id="PS00922">
    <property type="entry name" value="TRANSGLYCOSYLASE"/>
    <property type="match status" value="1"/>
</dbReference>
<dbReference type="Proteomes" id="UP000737113">
    <property type="component" value="Unassembled WGS sequence"/>
</dbReference>
<evidence type="ECO:0000259" key="4">
    <source>
        <dbReference type="Pfam" id="PF01464"/>
    </source>
</evidence>
<dbReference type="RefSeq" id="WP_169562410.1">
    <property type="nucleotide sequence ID" value="NZ_JAAXYH010000001.1"/>
</dbReference>
<dbReference type="InterPro" id="IPR012289">
    <property type="entry name" value="Lytic_TGlycosylase_superhlx_L"/>
</dbReference>
<dbReference type="GO" id="GO:0008933">
    <property type="term" value="F:peptidoglycan lytic transglycosylase activity"/>
    <property type="evidence" value="ECO:0007669"/>
    <property type="project" value="InterPro"/>
</dbReference>
<dbReference type="CDD" id="cd13401">
    <property type="entry name" value="Slt70-like"/>
    <property type="match status" value="1"/>
</dbReference>
<reference evidence="6" key="1">
    <citation type="submission" date="2020-04" db="EMBL/GenBank/DDBJ databases">
        <title>Description of Shewanella salipaludis sp. nov., isolated from a salt marsh.</title>
        <authorList>
            <person name="Park S."/>
            <person name="Yoon J.-H."/>
        </authorList>
    </citation>
    <scope>NUCLEOTIDE SEQUENCE</scope>
    <source>
        <strain evidence="6">SHSM-M6</strain>
    </source>
</reference>
<feature type="domain" description="Lytic transglycosylase superhelical linker" evidence="5">
    <location>
        <begin position="401"/>
        <end position="467"/>
    </location>
</feature>
<keyword evidence="2 3" id="KW-0732">Signal</keyword>
<dbReference type="Pfam" id="PF14718">
    <property type="entry name" value="SLT_L"/>
    <property type="match status" value="1"/>
</dbReference>
<feature type="domain" description="Transglycosylase SLT" evidence="4">
    <location>
        <begin position="479"/>
        <end position="590"/>
    </location>
</feature>
<evidence type="ECO:0000313" key="7">
    <source>
        <dbReference type="Proteomes" id="UP000737113"/>
    </source>
</evidence>